<protein>
    <submittedName>
        <fullName evidence="2">Uncharacterized protein</fullName>
    </submittedName>
</protein>
<accession>A0A3N2BGM6</accession>
<organism evidence="2 3">
    <name type="scientific">Bogoriella caseilytica</name>
    <dbReference type="NCBI Taxonomy" id="56055"/>
    <lineage>
        <taxon>Bacteria</taxon>
        <taxon>Bacillati</taxon>
        <taxon>Actinomycetota</taxon>
        <taxon>Actinomycetes</taxon>
        <taxon>Micrococcales</taxon>
        <taxon>Bogoriellaceae</taxon>
        <taxon>Bogoriella</taxon>
    </lineage>
</organism>
<evidence type="ECO:0000313" key="2">
    <source>
        <dbReference type="EMBL" id="ROR74409.1"/>
    </source>
</evidence>
<feature type="transmembrane region" description="Helical" evidence="1">
    <location>
        <begin position="169"/>
        <end position="190"/>
    </location>
</feature>
<feature type="transmembrane region" description="Helical" evidence="1">
    <location>
        <begin position="99"/>
        <end position="120"/>
    </location>
</feature>
<feature type="transmembrane region" description="Helical" evidence="1">
    <location>
        <begin position="69"/>
        <end position="93"/>
    </location>
</feature>
<dbReference type="Proteomes" id="UP000280668">
    <property type="component" value="Unassembled WGS sequence"/>
</dbReference>
<feature type="transmembrane region" description="Helical" evidence="1">
    <location>
        <begin position="132"/>
        <end position="157"/>
    </location>
</feature>
<dbReference type="EMBL" id="RKHK01000001">
    <property type="protein sequence ID" value="ROR74409.1"/>
    <property type="molecule type" value="Genomic_DNA"/>
</dbReference>
<feature type="transmembrane region" description="Helical" evidence="1">
    <location>
        <begin position="41"/>
        <end position="62"/>
    </location>
</feature>
<sequence>MLAAVVLLALSSWYALRGIFFSVERVVTPLAQGVVEHTAVLDLFSGLTVAAMPGTAALLAGAAMMGSPLFARIAGMIGLAQTAGALIVLTLMAVSGAGVFVVSGAAAAILLLPVAAMVLIQGLSDDAAPPSGAPVAVASLAALSALTFGVAPVVIMLADSMLFSPVRDVLAALVFSALATSLPVVAACMVASKARSARWASAVIAGACALLAAVNALTVVATLGAMSHTPSTYDVTFMVLTPVTLGAAAVCAVFAARSRQDPQTVATTSD</sequence>
<feature type="transmembrane region" description="Helical" evidence="1">
    <location>
        <begin position="202"/>
        <end position="223"/>
    </location>
</feature>
<feature type="transmembrane region" description="Helical" evidence="1">
    <location>
        <begin position="235"/>
        <end position="256"/>
    </location>
</feature>
<keyword evidence="1" id="KW-0472">Membrane</keyword>
<name>A0A3N2BGM6_9MICO</name>
<reference evidence="2 3" key="1">
    <citation type="submission" date="2018-11" db="EMBL/GenBank/DDBJ databases">
        <title>Sequencing the genomes of 1000 actinobacteria strains.</title>
        <authorList>
            <person name="Klenk H.-P."/>
        </authorList>
    </citation>
    <scope>NUCLEOTIDE SEQUENCE [LARGE SCALE GENOMIC DNA]</scope>
    <source>
        <strain evidence="2 3">DSM 11294</strain>
    </source>
</reference>
<proteinExistence type="predicted"/>
<evidence type="ECO:0000256" key="1">
    <source>
        <dbReference type="SAM" id="Phobius"/>
    </source>
</evidence>
<keyword evidence="1" id="KW-1133">Transmembrane helix</keyword>
<comment type="caution">
    <text evidence="2">The sequence shown here is derived from an EMBL/GenBank/DDBJ whole genome shotgun (WGS) entry which is preliminary data.</text>
</comment>
<evidence type="ECO:0000313" key="3">
    <source>
        <dbReference type="Proteomes" id="UP000280668"/>
    </source>
</evidence>
<keyword evidence="3" id="KW-1185">Reference proteome</keyword>
<keyword evidence="1" id="KW-0812">Transmembrane</keyword>
<gene>
    <name evidence="2" type="ORF">EDD31_2824</name>
</gene>
<dbReference type="AlphaFoldDB" id="A0A3N2BGM6"/>